<name>A0A9K3GL57_9EUKA</name>
<evidence type="ECO:0000256" key="1">
    <source>
        <dbReference type="ARBA" id="ARBA00022741"/>
    </source>
</evidence>
<dbReference type="AlphaFoldDB" id="A0A9K3GL57"/>
<sequence>MSATAPTTAEAPTEYICPYQPDVIDIPDEMRCSSGLLKRAARNRPEFRAIGWRDFLLPVTPDVQDGDATLARLEKGDFSFYSYDQLAQMVVECSRGITAIGLKKEDKVGILSINRVEWNVVDMACDMLGIITVPLYDSQSLEEIEFIGNDSEITA</sequence>
<evidence type="ECO:0000313" key="4">
    <source>
        <dbReference type="EMBL" id="GIQ87779.1"/>
    </source>
</evidence>
<evidence type="ECO:0000259" key="3">
    <source>
        <dbReference type="Pfam" id="PF00501"/>
    </source>
</evidence>
<proteinExistence type="predicted"/>
<evidence type="ECO:0000256" key="2">
    <source>
        <dbReference type="ARBA" id="ARBA00022840"/>
    </source>
</evidence>
<dbReference type="GO" id="GO:0004467">
    <property type="term" value="F:long-chain fatty acid-CoA ligase activity"/>
    <property type="evidence" value="ECO:0007669"/>
    <property type="project" value="TreeGrafter"/>
</dbReference>
<dbReference type="GO" id="GO:0005783">
    <property type="term" value="C:endoplasmic reticulum"/>
    <property type="evidence" value="ECO:0007669"/>
    <property type="project" value="TreeGrafter"/>
</dbReference>
<evidence type="ECO:0000313" key="5">
    <source>
        <dbReference type="Proteomes" id="UP000265618"/>
    </source>
</evidence>
<dbReference type="InterPro" id="IPR042099">
    <property type="entry name" value="ANL_N_sf"/>
</dbReference>
<organism evidence="4 5">
    <name type="scientific">Kipferlia bialata</name>
    <dbReference type="NCBI Taxonomy" id="797122"/>
    <lineage>
        <taxon>Eukaryota</taxon>
        <taxon>Metamonada</taxon>
        <taxon>Carpediemonas-like organisms</taxon>
        <taxon>Kipferlia</taxon>
    </lineage>
</organism>
<dbReference type="Gene3D" id="3.40.50.12780">
    <property type="entry name" value="N-terminal domain of ligase-like"/>
    <property type="match status" value="1"/>
</dbReference>
<dbReference type="Pfam" id="PF00501">
    <property type="entry name" value="AMP-binding"/>
    <property type="match status" value="1"/>
</dbReference>
<feature type="non-terminal residue" evidence="4">
    <location>
        <position position="1"/>
    </location>
</feature>
<reference evidence="4 5" key="1">
    <citation type="journal article" date="2018" name="PLoS ONE">
        <title>The draft genome of Kipferlia bialata reveals reductive genome evolution in fornicate parasites.</title>
        <authorList>
            <person name="Tanifuji G."/>
            <person name="Takabayashi S."/>
            <person name="Kume K."/>
            <person name="Takagi M."/>
            <person name="Nakayama T."/>
            <person name="Kamikawa R."/>
            <person name="Inagaki Y."/>
            <person name="Hashimoto T."/>
        </authorList>
    </citation>
    <scope>NUCLEOTIDE SEQUENCE [LARGE SCALE GENOMIC DNA]</scope>
    <source>
        <strain evidence="4">NY0173</strain>
    </source>
</reference>
<accession>A0A9K3GL57</accession>
<keyword evidence="5" id="KW-1185">Reference proteome</keyword>
<dbReference type="GO" id="GO:0016020">
    <property type="term" value="C:membrane"/>
    <property type="evidence" value="ECO:0007669"/>
    <property type="project" value="TreeGrafter"/>
</dbReference>
<dbReference type="PANTHER" id="PTHR43272:SF33">
    <property type="entry name" value="AMP-BINDING DOMAIN-CONTAINING PROTEIN-RELATED"/>
    <property type="match status" value="1"/>
</dbReference>
<dbReference type="InterPro" id="IPR000873">
    <property type="entry name" value="AMP-dep_synth/lig_dom"/>
</dbReference>
<gene>
    <name evidence="4" type="ORF">KIPB_009887</name>
</gene>
<dbReference type="GO" id="GO:0005524">
    <property type="term" value="F:ATP binding"/>
    <property type="evidence" value="ECO:0007669"/>
    <property type="project" value="UniProtKB-KW"/>
</dbReference>
<protein>
    <recommendedName>
        <fullName evidence="3">AMP-dependent synthetase/ligase domain-containing protein</fullName>
    </recommendedName>
</protein>
<dbReference type="OrthoDB" id="1700726at2759"/>
<dbReference type="EMBL" id="BDIP01003492">
    <property type="protein sequence ID" value="GIQ87779.1"/>
    <property type="molecule type" value="Genomic_DNA"/>
</dbReference>
<dbReference type="PANTHER" id="PTHR43272">
    <property type="entry name" value="LONG-CHAIN-FATTY-ACID--COA LIGASE"/>
    <property type="match status" value="1"/>
</dbReference>
<dbReference type="Proteomes" id="UP000265618">
    <property type="component" value="Unassembled WGS sequence"/>
</dbReference>
<keyword evidence="1" id="KW-0547">Nucleotide-binding</keyword>
<feature type="domain" description="AMP-dependent synthetase/ligase" evidence="3">
    <location>
        <begin position="76"/>
        <end position="154"/>
    </location>
</feature>
<dbReference type="SUPFAM" id="SSF56801">
    <property type="entry name" value="Acetyl-CoA synthetase-like"/>
    <property type="match status" value="1"/>
</dbReference>
<keyword evidence="2" id="KW-0067">ATP-binding</keyword>
<comment type="caution">
    <text evidence="4">The sequence shown here is derived from an EMBL/GenBank/DDBJ whole genome shotgun (WGS) entry which is preliminary data.</text>
</comment>